<dbReference type="InterPro" id="IPR001926">
    <property type="entry name" value="TrpB-like_PALP"/>
</dbReference>
<evidence type="ECO:0000313" key="5">
    <source>
        <dbReference type="Proteomes" id="UP001595377"/>
    </source>
</evidence>
<dbReference type="EMBL" id="JBHRSP010000024">
    <property type="protein sequence ID" value="MFC3074620.1"/>
    <property type="molecule type" value="Genomic_DNA"/>
</dbReference>
<feature type="domain" description="Tryptophan synthase beta chain-like PALP" evidence="3">
    <location>
        <begin position="15"/>
        <end position="321"/>
    </location>
</feature>
<accession>A0ABV7DI62</accession>
<organism evidence="4 5">
    <name type="scientific">Shinella pollutisoli</name>
    <dbReference type="NCBI Taxonomy" id="2250594"/>
    <lineage>
        <taxon>Bacteria</taxon>
        <taxon>Pseudomonadati</taxon>
        <taxon>Pseudomonadota</taxon>
        <taxon>Alphaproteobacteria</taxon>
        <taxon>Hyphomicrobiales</taxon>
        <taxon>Rhizobiaceae</taxon>
        <taxon>Shinella</taxon>
    </lineage>
</organism>
<keyword evidence="2" id="KW-0663">Pyridoxal phosphate</keyword>
<dbReference type="SUPFAM" id="SSF53686">
    <property type="entry name" value="Tryptophan synthase beta subunit-like PLP-dependent enzymes"/>
    <property type="match status" value="1"/>
</dbReference>
<sequence length="338" mass="35063">MTTIGFTPHGILLDPTSLHDVPGLARLTGVSRVLVKDEGERPFGNFKILEGMTAGLLALARATGVGVDEIAHRQSGFAKLPKLICASDGNHGLAVAAAAQTAGASATIFLHEGVGAARAERIKALGANIAWTSGTYDDAVRAARAAASREEGLLVPDTSADPNDVAVRDVMRGYRILVEELVRQLTAVADAPTHLFVQAGVGGLAAAITKGLADKLADPVRTAVVEPAKAACVAQALEIGRIERFKGDLHTRAEMLSCGEASAPALAILSRQNAMGVPVSEARIEDAARIMAESGFMTTPSGACGLAGLLEVAENIEMRERCGLTSNSVVLLFITERG</sequence>
<evidence type="ECO:0000313" key="4">
    <source>
        <dbReference type="EMBL" id="MFC3074620.1"/>
    </source>
</evidence>
<dbReference type="PANTHER" id="PTHR42937:SF1">
    <property type="entry name" value="DIAMINOPROPIONATE AMMONIA-LYASE"/>
    <property type="match status" value="1"/>
</dbReference>
<keyword evidence="5" id="KW-1185">Reference proteome</keyword>
<dbReference type="Pfam" id="PF00291">
    <property type="entry name" value="PALP"/>
    <property type="match status" value="1"/>
</dbReference>
<dbReference type="PANTHER" id="PTHR42937">
    <property type="match status" value="1"/>
</dbReference>
<evidence type="ECO:0000259" key="3">
    <source>
        <dbReference type="Pfam" id="PF00291"/>
    </source>
</evidence>
<protein>
    <submittedName>
        <fullName evidence="4">Pyridoxal-phosphate dependent enzyme</fullName>
    </submittedName>
</protein>
<evidence type="ECO:0000256" key="1">
    <source>
        <dbReference type="ARBA" id="ARBA00001933"/>
    </source>
</evidence>
<dbReference type="Gene3D" id="3.40.50.1100">
    <property type="match status" value="2"/>
</dbReference>
<dbReference type="RefSeq" id="WP_257311682.1">
    <property type="nucleotide sequence ID" value="NZ_JANFDG010000002.1"/>
</dbReference>
<comment type="caution">
    <text evidence="4">The sequence shown here is derived from an EMBL/GenBank/DDBJ whole genome shotgun (WGS) entry which is preliminary data.</text>
</comment>
<evidence type="ECO:0000256" key="2">
    <source>
        <dbReference type="ARBA" id="ARBA00022898"/>
    </source>
</evidence>
<comment type="cofactor">
    <cofactor evidence="1">
        <name>pyridoxal 5'-phosphate</name>
        <dbReference type="ChEBI" id="CHEBI:597326"/>
    </cofactor>
</comment>
<dbReference type="InterPro" id="IPR036052">
    <property type="entry name" value="TrpB-like_PALP_sf"/>
</dbReference>
<name>A0ABV7DI62_9HYPH</name>
<reference evidence="5" key="1">
    <citation type="journal article" date="2019" name="Int. J. Syst. Evol. Microbiol.">
        <title>The Global Catalogue of Microorganisms (GCM) 10K type strain sequencing project: providing services to taxonomists for standard genome sequencing and annotation.</title>
        <authorList>
            <consortium name="The Broad Institute Genomics Platform"/>
            <consortium name="The Broad Institute Genome Sequencing Center for Infectious Disease"/>
            <person name="Wu L."/>
            <person name="Ma J."/>
        </authorList>
    </citation>
    <scope>NUCLEOTIDE SEQUENCE [LARGE SCALE GENOMIC DNA]</scope>
    <source>
        <strain evidence="5">KCTC 52677</strain>
    </source>
</reference>
<dbReference type="Proteomes" id="UP001595377">
    <property type="component" value="Unassembled WGS sequence"/>
</dbReference>
<gene>
    <name evidence="4" type="ORF">ACFOHH_16025</name>
</gene>
<proteinExistence type="predicted"/>